<gene>
    <name evidence="4" type="ORF">H8S00_01790</name>
</gene>
<proteinExistence type="predicted"/>
<evidence type="ECO:0000313" key="4">
    <source>
        <dbReference type="EMBL" id="MBC5666728.1"/>
    </source>
</evidence>
<dbReference type="SUPFAM" id="SSF54001">
    <property type="entry name" value="Cysteine proteinases"/>
    <property type="match status" value="1"/>
</dbReference>
<accession>A0ABR7EZF0</accession>
<organism evidence="4 5">
    <name type="scientific">Eubacterium segne</name>
    <dbReference type="NCBI Taxonomy" id="2763045"/>
    <lineage>
        <taxon>Bacteria</taxon>
        <taxon>Bacillati</taxon>
        <taxon>Bacillota</taxon>
        <taxon>Clostridia</taxon>
        <taxon>Eubacteriales</taxon>
        <taxon>Eubacteriaceae</taxon>
        <taxon>Eubacterium</taxon>
    </lineage>
</organism>
<evidence type="ECO:0000256" key="1">
    <source>
        <dbReference type="SAM" id="MobiDB-lite"/>
    </source>
</evidence>
<feature type="signal peptide" evidence="2">
    <location>
        <begin position="1"/>
        <end position="28"/>
    </location>
</feature>
<dbReference type="RefSeq" id="WP_186839871.1">
    <property type="nucleotide sequence ID" value="NZ_JACOOZ010000001.1"/>
</dbReference>
<sequence>MKKTVKKLMVTLALALMVTTFCGSGVQAKQKSQKLKVDNIYADYNKYVKGRCNLKKYRLVIKQGSKVLHNKTHYRKSFSVKIGTRNQGDKITVKIKKSRKKYASVTKQVKRTLWWQKDGYKSEKAVVKAYKTNDRKITVHCKAGYRLNVDITGNNGKNQKENNIQKTKTINVASGVDSIKKVTLTLYNNRKKISSNGITPDDAQSDNGKGNKPGVKKDNTKKPTQDVDWREDNIDRFLGQIEKSDTYRGTAYKLNDYTIYRECDSYQYGFITSPYWSLVDWYNEREYKELLAEMQRIVEVTHIKDDMIDEEKAYRLGRYLAKNIDYYLPGHEQHLYGTLFNKKTVCGGYSKTYAVLCRYVGIECDYVLADKIGNHAWNLIKLGDYWYVVDITDAAVGRNGKGITYSFFMGYDYIDDSLINHLDKDYWTDEYISTHPIDTINHYQRCKKEGITGQSFTDDELYNLPE</sequence>
<dbReference type="InterPro" id="IPR038765">
    <property type="entry name" value="Papain-like_cys_pep_sf"/>
</dbReference>
<protein>
    <recommendedName>
        <fullName evidence="3">Transglutaminase-like domain-containing protein</fullName>
    </recommendedName>
</protein>
<dbReference type="Proteomes" id="UP000597877">
    <property type="component" value="Unassembled WGS sequence"/>
</dbReference>
<reference evidence="4 5" key="1">
    <citation type="submission" date="2020-08" db="EMBL/GenBank/DDBJ databases">
        <title>Genome public.</title>
        <authorList>
            <person name="Liu C."/>
            <person name="Sun Q."/>
        </authorList>
    </citation>
    <scope>NUCLEOTIDE SEQUENCE [LARGE SCALE GENOMIC DNA]</scope>
    <source>
        <strain evidence="4 5">BX4</strain>
    </source>
</reference>
<dbReference type="EMBL" id="JACOOZ010000001">
    <property type="protein sequence ID" value="MBC5666728.1"/>
    <property type="molecule type" value="Genomic_DNA"/>
</dbReference>
<dbReference type="SMART" id="SM00460">
    <property type="entry name" value="TGc"/>
    <property type="match status" value="1"/>
</dbReference>
<comment type="caution">
    <text evidence="4">The sequence shown here is derived from an EMBL/GenBank/DDBJ whole genome shotgun (WGS) entry which is preliminary data.</text>
</comment>
<dbReference type="Pfam" id="PF01841">
    <property type="entry name" value="Transglut_core"/>
    <property type="match status" value="1"/>
</dbReference>
<evidence type="ECO:0000259" key="3">
    <source>
        <dbReference type="SMART" id="SM00460"/>
    </source>
</evidence>
<dbReference type="Gene3D" id="3.10.620.30">
    <property type="match status" value="1"/>
</dbReference>
<feature type="domain" description="Transglutaminase-like" evidence="3">
    <location>
        <begin position="338"/>
        <end position="393"/>
    </location>
</feature>
<keyword evidence="5" id="KW-1185">Reference proteome</keyword>
<name>A0ABR7EZF0_9FIRM</name>
<evidence type="ECO:0000256" key="2">
    <source>
        <dbReference type="SAM" id="SignalP"/>
    </source>
</evidence>
<feature type="compositionally biased region" description="Basic and acidic residues" evidence="1">
    <location>
        <begin position="215"/>
        <end position="226"/>
    </location>
</feature>
<dbReference type="InterPro" id="IPR002931">
    <property type="entry name" value="Transglutaminase-like"/>
</dbReference>
<keyword evidence="2" id="KW-0732">Signal</keyword>
<evidence type="ECO:0000313" key="5">
    <source>
        <dbReference type="Proteomes" id="UP000597877"/>
    </source>
</evidence>
<feature type="chain" id="PRO_5046657304" description="Transglutaminase-like domain-containing protein" evidence="2">
    <location>
        <begin position="29"/>
        <end position="466"/>
    </location>
</feature>
<feature type="region of interest" description="Disordered" evidence="1">
    <location>
        <begin position="195"/>
        <end position="226"/>
    </location>
</feature>